<dbReference type="EMBL" id="ACIL03000002">
    <property type="protein sequence ID" value="ESL04638.1"/>
    <property type="molecule type" value="Genomic_DNA"/>
</dbReference>
<evidence type="ECO:0000313" key="4">
    <source>
        <dbReference type="EMBL" id="ESL04638.1"/>
    </source>
</evidence>
<feature type="domain" description="HTH tetR-type" evidence="3">
    <location>
        <begin position="6"/>
        <end position="66"/>
    </location>
</feature>
<comment type="caution">
    <text evidence="4">The sequence shown here is derived from an EMBL/GenBank/DDBJ whole genome shotgun (WGS) entry which is preliminary data.</text>
</comment>
<keyword evidence="1 2" id="KW-0238">DNA-binding</keyword>
<dbReference type="RefSeq" id="WP_023352930.1">
    <property type="nucleotide sequence ID" value="NZ_KI535366.1"/>
</dbReference>
<dbReference type="HOGENOM" id="CLU_094919_0_0_9"/>
<accession>V2Y6V1</accession>
<dbReference type="Proteomes" id="UP000018227">
    <property type="component" value="Unassembled WGS sequence"/>
</dbReference>
<evidence type="ECO:0000313" key="5">
    <source>
        <dbReference type="Proteomes" id="UP000018227"/>
    </source>
</evidence>
<name>V2Y6V1_9FIRM</name>
<dbReference type="OrthoDB" id="5366068at2"/>
<dbReference type="InterPro" id="IPR001647">
    <property type="entry name" value="HTH_TetR"/>
</dbReference>
<evidence type="ECO:0000256" key="2">
    <source>
        <dbReference type="PROSITE-ProRule" id="PRU00335"/>
    </source>
</evidence>
<dbReference type="Pfam" id="PF00440">
    <property type="entry name" value="TetR_N"/>
    <property type="match status" value="1"/>
</dbReference>
<keyword evidence="5" id="KW-1185">Reference proteome</keyword>
<dbReference type="GO" id="GO:0003677">
    <property type="term" value="F:DNA binding"/>
    <property type="evidence" value="ECO:0007669"/>
    <property type="project" value="UniProtKB-UniRule"/>
</dbReference>
<proteinExistence type="predicted"/>
<feature type="DNA-binding region" description="H-T-H motif" evidence="2">
    <location>
        <begin position="29"/>
        <end position="48"/>
    </location>
</feature>
<dbReference type="STRING" id="592026.GCWU0000282_000025"/>
<organism evidence="4 5">
    <name type="scientific">Catonella morbi ATCC 51271</name>
    <dbReference type="NCBI Taxonomy" id="592026"/>
    <lineage>
        <taxon>Bacteria</taxon>
        <taxon>Bacillati</taxon>
        <taxon>Bacillota</taxon>
        <taxon>Clostridia</taxon>
        <taxon>Lachnospirales</taxon>
        <taxon>Lachnospiraceae</taxon>
        <taxon>Catonella</taxon>
    </lineage>
</organism>
<evidence type="ECO:0000259" key="3">
    <source>
        <dbReference type="PROSITE" id="PS50977"/>
    </source>
</evidence>
<evidence type="ECO:0000256" key="1">
    <source>
        <dbReference type="ARBA" id="ARBA00023125"/>
    </source>
</evidence>
<dbReference type="eggNOG" id="COG1309">
    <property type="taxonomic scope" value="Bacteria"/>
</dbReference>
<protein>
    <submittedName>
        <fullName evidence="4">Transcriptional regulator, TetR family</fullName>
    </submittedName>
</protein>
<dbReference type="SUPFAM" id="SSF46689">
    <property type="entry name" value="Homeodomain-like"/>
    <property type="match status" value="1"/>
</dbReference>
<dbReference type="PROSITE" id="PS50977">
    <property type="entry name" value="HTH_TETR_2"/>
    <property type="match status" value="1"/>
</dbReference>
<dbReference type="AlphaFoldDB" id="V2Y6V1"/>
<dbReference type="InterPro" id="IPR009057">
    <property type="entry name" value="Homeodomain-like_sf"/>
</dbReference>
<dbReference type="Gene3D" id="1.10.10.60">
    <property type="entry name" value="Homeodomain-like"/>
    <property type="match status" value="1"/>
</dbReference>
<sequence length="233" mass="27486">MDYFKGLSRKDYIVKANELIKRDGIYSVSIRKLAAEMGCSSANLYRYFSNLDELIYYAQLGELKDYILSLNAAEKIWQNVWEKYVGVWYCYCMEAFRKPVAYNLLFFNNYETTLSAAIGEYYNLFPEEINESSTSFQAMLKMPEFHERDFEMCKLCIRENAITYENAVILNRVVCMMYKGYLKTILDKGITDEDTINKYVWDYVNDCELTVKALALDMKGYKNYRSVIDRINK</sequence>
<gene>
    <name evidence="4" type="ORF">GCWU0000282_000025</name>
</gene>
<reference evidence="4 5" key="1">
    <citation type="submission" date="2013-06" db="EMBL/GenBank/DDBJ databases">
        <authorList>
            <person name="Weinstock G."/>
            <person name="Sodergren E."/>
            <person name="Clifton S."/>
            <person name="Fulton L."/>
            <person name="Fulton B."/>
            <person name="Courtney L."/>
            <person name="Fronick C."/>
            <person name="Harrison M."/>
            <person name="Strong C."/>
            <person name="Farmer C."/>
            <person name="Delahaunty K."/>
            <person name="Markovic C."/>
            <person name="Hall O."/>
            <person name="Minx P."/>
            <person name="Tomlinson C."/>
            <person name="Mitreva M."/>
            <person name="Nelson J."/>
            <person name="Hou S."/>
            <person name="Wollam A."/>
            <person name="Pepin K.H."/>
            <person name="Johnson M."/>
            <person name="Bhonagiri V."/>
            <person name="Nash W.E."/>
            <person name="Warren W."/>
            <person name="Chinwalla A."/>
            <person name="Mardis E.R."/>
            <person name="Wilson R.K."/>
        </authorList>
    </citation>
    <scope>NUCLEOTIDE SEQUENCE [LARGE SCALE GENOMIC DNA]</scope>
    <source>
        <strain evidence="4 5">ATCC 51271</strain>
    </source>
</reference>